<keyword evidence="7 12" id="KW-0653">Protein transport</keyword>
<dbReference type="EMBL" id="OUNE01000178">
    <property type="protein sequence ID" value="SPP33398.1"/>
    <property type="molecule type" value="Genomic_DNA"/>
</dbReference>
<dbReference type="GO" id="GO:0009306">
    <property type="term" value="P:protein secretion"/>
    <property type="evidence" value="ECO:0007669"/>
    <property type="project" value="UniProtKB-UniRule"/>
</dbReference>
<evidence type="ECO:0000256" key="8">
    <source>
        <dbReference type="ARBA" id="ARBA00022989"/>
    </source>
</evidence>
<evidence type="ECO:0000256" key="1">
    <source>
        <dbReference type="ARBA" id="ARBA00004651"/>
    </source>
</evidence>
<dbReference type="GO" id="GO:0015450">
    <property type="term" value="F:protein-transporting ATPase activity"/>
    <property type="evidence" value="ECO:0007669"/>
    <property type="project" value="UniProtKB-UniRule"/>
</dbReference>
<evidence type="ECO:0000256" key="12">
    <source>
        <dbReference type="RuleBase" id="RU365087"/>
    </source>
</evidence>
<evidence type="ECO:0000256" key="3">
    <source>
        <dbReference type="ARBA" id="ARBA00017876"/>
    </source>
</evidence>
<dbReference type="PRINTS" id="PR01651">
    <property type="entry name" value="SECGEXPORT"/>
</dbReference>
<evidence type="ECO:0000256" key="11">
    <source>
        <dbReference type="ARBA" id="ARBA00025182"/>
    </source>
</evidence>
<evidence type="ECO:0000256" key="7">
    <source>
        <dbReference type="ARBA" id="ARBA00022927"/>
    </source>
</evidence>
<comment type="similarity">
    <text evidence="2 12">Belongs to the SecG family.</text>
</comment>
<comment type="function">
    <text evidence="11 12">Involved in protein export. Participates in an early event of protein translocation.</text>
</comment>
<keyword evidence="10 12" id="KW-0472">Membrane</keyword>
<dbReference type="GO" id="GO:0043952">
    <property type="term" value="P:protein transport by the Sec complex"/>
    <property type="evidence" value="ECO:0007669"/>
    <property type="project" value="TreeGrafter"/>
</dbReference>
<proteinExistence type="inferred from homology"/>
<dbReference type="NCBIfam" id="TIGR00810">
    <property type="entry name" value="secG"/>
    <property type="match status" value="1"/>
</dbReference>
<evidence type="ECO:0000256" key="5">
    <source>
        <dbReference type="ARBA" id="ARBA00022475"/>
    </source>
</evidence>
<sequence precursor="true">MLLKSLFLALFIMSVTVLSVLQIILVVVLVILVLLQPPGSSSLSGFSNSQQGMNSIIPVKSSENPLSRITSIVAGLFIINTLLLSGLCSKDVHKKSIAEKIISEKKREGQSTSVPFEN</sequence>
<feature type="transmembrane region" description="Helical" evidence="12">
    <location>
        <begin position="69"/>
        <end position="88"/>
    </location>
</feature>
<evidence type="ECO:0000256" key="10">
    <source>
        <dbReference type="ARBA" id="ARBA00023136"/>
    </source>
</evidence>
<evidence type="ECO:0000256" key="4">
    <source>
        <dbReference type="ARBA" id="ARBA00022448"/>
    </source>
</evidence>
<dbReference type="AlphaFoldDB" id="A0A3B0IWH2"/>
<evidence type="ECO:0000256" key="2">
    <source>
        <dbReference type="ARBA" id="ARBA00008445"/>
    </source>
</evidence>
<reference evidence="13" key="1">
    <citation type="submission" date="2018-04" db="EMBL/GenBank/DDBJ databases">
        <authorList>
            <person name="Go L.Y."/>
            <person name="Mitchell J.A."/>
        </authorList>
    </citation>
    <scope>NUCLEOTIDE SEQUENCE</scope>
    <source>
        <strain evidence="13">WBAD</strain>
    </source>
</reference>
<keyword evidence="5 12" id="KW-1003">Cell membrane</keyword>
<name>A0A3B0IWH2_9RICK</name>
<dbReference type="PANTHER" id="PTHR34182:SF1">
    <property type="entry name" value="PROTEIN-EXPORT MEMBRANE PROTEIN SECG"/>
    <property type="match status" value="1"/>
</dbReference>
<evidence type="ECO:0000313" key="13">
    <source>
        <dbReference type="EMBL" id="SPP33398.1"/>
    </source>
</evidence>
<feature type="transmembrane region" description="Helical" evidence="12">
    <location>
        <begin position="7"/>
        <end position="35"/>
    </location>
</feature>
<accession>A0A3B0IWH2</accession>
<keyword evidence="9 12" id="KW-0811">Translocation</keyword>
<evidence type="ECO:0000256" key="9">
    <source>
        <dbReference type="ARBA" id="ARBA00023010"/>
    </source>
</evidence>
<protein>
    <recommendedName>
        <fullName evidence="3 12">Protein-export membrane protein SecG</fullName>
    </recommendedName>
</protein>
<organism evidence="13">
    <name type="scientific">Wolbachia endosymbiont of Aleurodicus dispersus</name>
    <dbReference type="NCBI Taxonomy" id="1288877"/>
    <lineage>
        <taxon>Bacteria</taxon>
        <taxon>Pseudomonadati</taxon>
        <taxon>Pseudomonadota</taxon>
        <taxon>Alphaproteobacteria</taxon>
        <taxon>Rickettsiales</taxon>
        <taxon>Anaplasmataceae</taxon>
        <taxon>Wolbachieae</taxon>
        <taxon>Wolbachia</taxon>
    </lineage>
</organism>
<evidence type="ECO:0000256" key="6">
    <source>
        <dbReference type="ARBA" id="ARBA00022692"/>
    </source>
</evidence>
<dbReference type="GO" id="GO:0005886">
    <property type="term" value="C:plasma membrane"/>
    <property type="evidence" value="ECO:0007669"/>
    <property type="project" value="UniProtKB-SubCell"/>
</dbReference>
<gene>
    <name evidence="13" type="ORF">WBAD_1012</name>
</gene>
<keyword evidence="4 12" id="KW-0813">Transport</keyword>
<dbReference type="InterPro" id="IPR004692">
    <property type="entry name" value="SecG"/>
</dbReference>
<dbReference type="GO" id="GO:0065002">
    <property type="term" value="P:intracellular protein transmembrane transport"/>
    <property type="evidence" value="ECO:0007669"/>
    <property type="project" value="TreeGrafter"/>
</dbReference>
<comment type="subcellular location">
    <subcellularLocation>
        <location evidence="1 12">Cell membrane</location>
        <topology evidence="1 12">Multi-pass membrane protein</topology>
    </subcellularLocation>
</comment>
<keyword evidence="6 12" id="KW-0812">Transmembrane</keyword>
<dbReference type="PANTHER" id="PTHR34182">
    <property type="entry name" value="PROTEIN-EXPORT MEMBRANE PROTEIN SECG"/>
    <property type="match status" value="1"/>
</dbReference>
<dbReference type="Pfam" id="PF03840">
    <property type="entry name" value="SecG"/>
    <property type="match status" value="1"/>
</dbReference>
<keyword evidence="8 12" id="KW-1133">Transmembrane helix</keyword>